<name>A0A9P4U221_9PEZI</name>
<dbReference type="InterPro" id="IPR037141">
    <property type="entry name" value="NDT80_DNA-bd_dom_sf"/>
</dbReference>
<dbReference type="InterPro" id="IPR024061">
    <property type="entry name" value="NDT80_DNA-bd_dom"/>
</dbReference>
<evidence type="ECO:0000256" key="1">
    <source>
        <dbReference type="ARBA" id="ARBA00023125"/>
    </source>
</evidence>
<gene>
    <name evidence="5" type="ORF">EJ08DRAFT_57213</name>
</gene>
<evidence type="ECO:0000313" key="5">
    <source>
        <dbReference type="EMBL" id="KAF2433507.1"/>
    </source>
</evidence>
<evidence type="ECO:0000313" key="6">
    <source>
        <dbReference type="Proteomes" id="UP000800235"/>
    </source>
</evidence>
<dbReference type="SUPFAM" id="SSF49417">
    <property type="entry name" value="p53-like transcription factors"/>
    <property type="match status" value="1"/>
</dbReference>
<dbReference type="InterPro" id="IPR008967">
    <property type="entry name" value="p53-like_TF_DNA-bd_sf"/>
</dbReference>
<dbReference type="EMBL" id="MU007020">
    <property type="protein sequence ID" value="KAF2433507.1"/>
    <property type="molecule type" value="Genomic_DNA"/>
</dbReference>
<evidence type="ECO:0000256" key="2">
    <source>
        <dbReference type="PROSITE-ProRule" id="PRU00850"/>
    </source>
</evidence>
<dbReference type="InterPro" id="IPR052605">
    <property type="entry name" value="Fungal_trans_regulator"/>
</dbReference>
<dbReference type="PROSITE" id="PS51517">
    <property type="entry name" value="NDT80"/>
    <property type="match status" value="1"/>
</dbReference>
<accession>A0A9P4U221</accession>
<dbReference type="Pfam" id="PF05224">
    <property type="entry name" value="NDT80_PhoG"/>
    <property type="match status" value="1"/>
</dbReference>
<dbReference type="Proteomes" id="UP000800235">
    <property type="component" value="Unassembled WGS sequence"/>
</dbReference>
<protein>
    <submittedName>
        <fullName evidence="5">P53-like transcription factor</fullName>
    </submittedName>
</protein>
<feature type="region of interest" description="Disordered" evidence="3">
    <location>
        <begin position="618"/>
        <end position="648"/>
    </location>
</feature>
<comment type="caution">
    <text evidence="5">The sequence shown here is derived from an EMBL/GenBank/DDBJ whole genome shotgun (WGS) entry which is preliminary data.</text>
</comment>
<feature type="region of interest" description="Disordered" evidence="3">
    <location>
        <begin position="121"/>
        <end position="144"/>
    </location>
</feature>
<dbReference type="OrthoDB" id="2288358at2759"/>
<sequence length="735" mass="79021">MPRRDSFPSCSVKISGPSRSRLVHLCVTSVALGLTHPSTFLSRRARLSLNSLLQQFPLGQNYSLPAADQDCIDLGTHANHAPYTNGGVQEHLRRDNELAVGQNLLPVNSARSLVHRPAHDTSFHTGSFSESGSGSNSTSPSSNASSLAYAFPASSIYPHTNTSGSLSSLANPGNPFPTASQVFSGNISFLPRYNGLPGGTNKISSISSITEPSISPGFQLPARQQLPIGNPVSPQSSVTIRDHYTTSTPGLNRHLISPRHFDTMSRPSYSSLPDTSRSVMASTNMLNQATNYNMNYNPNDPSGRQQDTPPFSPQEDFYEILCDGQQVKPQIEAKIEKGFFLSSDMCWTCYRRNYFSVQCSYQLHPACANRTMYLSRGPNKAQEQIQAMAMSLSATVDGSTGKNIELVQHTPKRDKGPQTAIQITKLAPTPPGGKLPQLHHDSHGYGHGLPSFSQASSASAFAIPYLPLQGAPDASSSQMHGDQPPTPPNAHQHTFERIQFKSATANNGKRRAQQQYYHLVIELHVDVRQPHERQPTWVKVAHRASSQVVVRGRSPSHYSNEGPHTNVPRGLGGAGGGSGYNMSGGSAGVGATGYGRPVTGSSGGSWYGMGTNYRMGNQYSHDHSPVGSKSDSSASSISGGPVDTLPEQGRPLILTSNAEDDDGTPIEAYNGYQYYPSPLYEAGLPPPIKSESQHLEGGRVKDDGGFYGPTGLFTGGLGRFQGVDTSRGFYAPDVY</sequence>
<dbReference type="GO" id="GO:0003700">
    <property type="term" value="F:DNA-binding transcription factor activity"/>
    <property type="evidence" value="ECO:0007669"/>
    <property type="project" value="UniProtKB-UniRule"/>
</dbReference>
<dbReference type="GO" id="GO:0045944">
    <property type="term" value="P:positive regulation of transcription by RNA polymerase II"/>
    <property type="evidence" value="ECO:0007669"/>
    <property type="project" value="TreeGrafter"/>
</dbReference>
<keyword evidence="1 2" id="KW-0238">DNA-binding</keyword>
<dbReference type="GO" id="GO:0051321">
    <property type="term" value="P:meiotic cell cycle"/>
    <property type="evidence" value="ECO:0007669"/>
    <property type="project" value="TreeGrafter"/>
</dbReference>
<keyword evidence="6" id="KW-1185">Reference proteome</keyword>
<dbReference type="AlphaFoldDB" id="A0A9P4U221"/>
<dbReference type="GO" id="GO:0000228">
    <property type="term" value="C:nuclear chromosome"/>
    <property type="evidence" value="ECO:0007669"/>
    <property type="project" value="TreeGrafter"/>
</dbReference>
<proteinExistence type="predicted"/>
<feature type="domain" description="NDT80" evidence="4">
    <location>
        <begin position="267"/>
        <end position="562"/>
    </location>
</feature>
<dbReference type="Gene3D" id="2.60.40.1390">
    <property type="entry name" value="NDT80 DNA-binding domain"/>
    <property type="match status" value="1"/>
</dbReference>
<dbReference type="GO" id="GO:0003677">
    <property type="term" value="F:DNA binding"/>
    <property type="evidence" value="ECO:0007669"/>
    <property type="project" value="UniProtKB-KW"/>
</dbReference>
<feature type="region of interest" description="Disordered" evidence="3">
    <location>
        <begin position="215"/>
        <end position="237"/>
    </location>
</feature>
<evidence type="ECO:0000259" key="4">
    <source>
        <dbReference type="PROSITE" id="PS51517"/>
    </source>
</evidence>
<dbReference type="PANTHER" id="PTHR35144">
    <property type="entry name" value="MEIOSIS-SPECIFIC TRANSCRIPTION FACTOR NDT80"/>
    <property type="match status" value="1"/>
</dbReference>
<evidence type="ECO:0000256" key="3">
    <source>
        <dbReference type="SAM" id="MobiDB-lite"/>
    </source>
</evidence>
<organism evidence="5 6">
    <name type="scientific">Tothia fuscella</name>
    <dbReference type="NCBI Taxonomy" id="1048955"/>
    <lineage>
        <taxon>Eukaryota</taxon>
        <taxon>Fungi</taxon>
        <taxon>Dikarya</taxon>
        <taxon>Ascomycota</taxon>
        <taxon>Pezizomycotina</taxon>
        <taxon>Dothideomycetes</taxon>
        <taxon>Pleosporomycetidae</taxon>
        <taxon>Venturiales</taxon>
        <taxon>Cylindrosympodiaceae</taxon>
        <taxon>Tothia</taxon>
    </lineage>
</organism>
<reference evidence="5" key="1">
    <citation type="journal article" date="2020" name="Stud. Mycol.">
        <title>101 Dothideomycetes genomes: a test case for predicting lifestyles and emergence of pathogens.</title>
        <authorList>
            <person name="Haridas S."/>
            <person name="Albert R."/>
            <person name="Binder M."/>
            <person name="Bloem J."/>
            <person name="Labutti K."/>
            <person name="Salamov A."/>
            <person name="Andreopoulos B."/>
            <person name="Baker S."/>
            <person name="Barry K."/>
            <person name="Bills G."/>
            <person name="Bluhm B."/>
            <person name="Cannon C."/>
            <person name="Castanera R."/>
            <person name="Culley D."/>
            <person name="Daum C."/>
            <person name="Ezra D."/>
            <person name="Gonzalez J."/>
            <person name="Henrissat B."/>
            <person name="Kuo A."/>
            <person name="Liang C."/>
            <person name="Lipzen A."/>
            <person name="Lutzoni F."/>
            <person name="Magnuson J."/>
            <person name="Mondo S."/>
            <person name="Nolan M."/>
            <person name="Ohm R."/>
            <person name="Pangilinan J."/>
            <person name="Park H.-J."/>
            <person name="Ramirez L."/>
            <person name="Alfaro M."/>
            <person name="Sun H."/>
            <person name="Tritt A."/>
            <person name="Yoshinaga Y."/>
            <person name="Zwiers L.-H."/>
            <person name="Turgeon B."/>
            <person name="Goodwin S."/>
            <person name="Spatafora J."/>
            <person name="Crous P."/>
            <person name="Grigoriev I."/>
        </authorList>
    </citation>
    <scope>NUCLEOTIDE SEQUENCE</scope>
    <source>
        <strain evidence="5">CBS 130266</strain>
    </source>
</reference>
<feature type="DNA-binding region" description="NDT80" evidence="2">
    <location>
        <begin position="267"/>
        <end position="562"/>
    </location>
</feature>
<feature type="region of interest" description="Disordered" evidence="3">
    <location>
        <begin position="548"/>
        <end position="568"/>
    </location>
</feature>
<feature type="region of interest" description="Disordered" evidence="3">
    <location>
        <begin position="469"/>
        <end position="491"/>
    </location>
</feature>
<dbReference type="PANTHER" id="PTHR35144:SF2">
    <property type="entry name" value="MEIOSIS-SPECIFIC TRANSCRIPTION FACTOR NDT80"/>
    <property type="match status" value="1"/>
</dbReference>
<feature type="compositionally biased region" description="Low complexity" evidence="3">
    <location>
        <begin position="123"/>
        <end position="144"/>
    </location>
</feature>
<feature type="compositionally biased region" description="Low complexity" evidence="3">
    <location>
        <begin position="625"/>
        <end position="640"/>
    </location>
</feature>